<feature type="region of interest" description="Disordered" evidence="1">
    <location>
        <begin position="127"/>
        <end position="151"/>
    </location>
</feature>
<reference evidence="3 4" key="1">
    <citation type="submission" date="2014-04" db="EMBL/GenBank/DDBJ databases">
        <title>Evolutionary Origins and Diversification of the Mycorrhizal Mutualists.</title>
        <authorList>
            <consortium name="DOE Joint Genome Institute"/>
            <consortium name="Mycorrhizal Genomics Consortium"/>
            <person name="Kohler A."/>
            <person name="Kuo A."/>
            <person name="Nagy L.G."/>
            <person name="Floudas D."/>
            <person name="Copeland A."/>
            <person name="Barry K.W."/>
            <person name="Cichocki N."/>
            <person name="Veneault-Fourrey C."/>
            <person name="LaButti K."/>
            <person name="Lindquist E.A."/>
            <person name="Lipzen A."/>
            <person name="Lundell T."/>
            <person name="Morin E."/>
            <person name="Murat C."/>
            <person name="Riley R."/>
            <person name="Ohm R."/>
            <person name="Sun H."/>
            <person name="Tunlid A."/>
            <person name="Henrissat B."/>
            <person name="Grigoriev I.V."/>
            <person name="Hibbett D.S."/>
            <person name="Martin F."/>
        </authorList>
    </citation>
    <scope>NUCLEOTIDE SEQUENCE [LARGE SCALE GENOMIC DNA]</scope>
    <source>
        <strain evidence="3 4">FD-317 M1</strain>
    </source>
</reference>
<dbReference type="AlphaFoldDB" id="A0A0D0CVI6"/>
<dbReference type="Proteomes" id="UP000053593">
    <property type="component" value="Unassembled WGS sequence"/>
</dbReference>
<evidence type="ECO:0000313" key="4">
    <source>
        <dbReference type="Proteomes" id="UP000053593"/>
    </source>
</evidence>
<evidence type="ECO:0000256" key="1">
    <source>
        <dbReference type="SAM" id="MobiDB-lite"/>
    </source>
</evidence>
<protein>
    <submittedName>
        <fullName evidence="3">Uncharacterized protein</fullName>
    </submittedName>
</protein>
<name>A0A0D0CVI6_9AGAR</name>
<organism evidence="3 4">
    <name type="scientific">Collybiopsis luxurians FD-317 M1</name>
    <dbReference type="NCBI Taxonomy" id="944289"/>
    <lineage>
        <taxon>Eukaryota</taxon>
        <taxon>Fungi</taxon>
        <taxon>Dikarya</taxon>
        <taxon>Basidiomycota</taxon>
        <taxon>Agaricomycotina</taxon>
        <taxon>Agaricomycetes</taxon>
        <taxon>Agaricomycetidae</taxon>
        <taxon>Agaricales</taxon>
        <taxon>Marasmiineae</taxon>
        <taxon>Omphalotaceae</taxon>
        <taxon>Collybiopsis</taxon>
        <taxon>Collybiopsis luxurians</taxon>
    </lineage>
</organism>
<dbReference type="HOGENOM" id="CLU_1787066_0_0_1"/>
<feature type="chain" id="PRO_5002220552" evidence="2">
    <location>
        <begin position="21"/>
        <end position="151"/>
    </location>
</feature>
<dbReference type="EMBL" id="KN834777">
    <property type="protein sequence ID" value="KIK60003.1"/>
    <property type="molecule type" value="Genomic_DNA"/>
</dbReference>
<keyword evidence="4" id="KW-1185">Reference proteome</keyword>
<proteinExistence type="predicted"/>
<evidence type="ECO:0000256" key="2">
    <source>
        <dbReference type="SAM" id="SignalP"/>
    </source>
</evidence>
<gene>
    <name evidence="3" type="ORF">GYMLUDRAFT_85554</name>
</gene>
<feature type="signal peptide" evidence="2">
    <location>
        <begin position="1"/>
        <end position="20"/>
    </location>
</feature>
<keyword evidence="2" id="KW-0732">Signal</keyword>
<accession>A0A0D0CVI6</accession>
<sequence length="151" mass="16118">MRSEIAYVATALAFVSAVYAAPVVDGEITHTSNAQLSRRAKVATEVTFTQDSSSPEHGYNPETEDVVRPLVKTLLTEAAPSLGASQGVTVKYKNGFPFKNFNDGHSFEFTITGPSGCKPHCAGHMEKSGGKTSATITKPGQLKPLYEAKQL</sequence>
<evidence type="ECO:0000313" key="3">
    <source>
        <dbReference type="EMBL" id="KIK60003.1"/>
    </source>
</evidence>